<accession>A0A2X4UYR5</accession>
<dbReference type="Proteomes" id="UP000249005">
    <property type="component" value="Chromosome 1"/>
</dbReference>
<evidence type="ECO:0000313" key="1">
    <source>
        <dbReference type="EMBL" id="SQI43539.1"/>
    </source>
</evidence>
<gene>
    <name evidence="1" type="ORF">NCTC12151_03135</name>
</gene>
<dbReference type="AlphaFoldDB" id="A0A2X4UYR5"/>
<organism evidence="1 2">
    <name type="scientific">Leminorella richardii</name>
    <dbReference type="NCBI Taxonomy" id="158841"/>
    <lineage>
        <taxon>Bacteria</taxon>
        <taxon>Pseudomonadati</taxon>
        <taxon>Pseudomonadota</taxon>
        <taxon>Gammaproteobacteria</taxon>
        <taxon>Enterobacterales</taxon>
        <taxon>Budviciaceae</taxon>
        <taxon>Leminorella</taxon>
    </lineage>
</organism>
<dbReference type="EMBL" id="LS483470">
    <property type="protein sequence ID" value="SQI43539.1"/>
    <property type="molecule type" value="Genomic_DNA"/>
</dbReference>
<sequence>MLEKELWNDVNDEDVMEDVVLLLAQYCSFPLDELRANRDRVTSPAVLLEIESLLEIAA</sequence>
<proteinExistence type="predicted"/>
<reference evidence="1 2" key="1">
    <citation type="submission" date="2018-06" db="EMBL/GenBank/DDBJ databases">
        <authorList>
            <consortium name="Pathogen Informatics"/>
            <person name="Doyle S."/>
        </authorList>
    </citation>
    <scope>NUCLEOTIDE SEQUENCE [LARGE SCALE GENOMIC DNA]</scope>
    <source>
        <strain evidence="1 2">NCTC12151</strain>
    </source>
</reference>
<dbReference type="RefSeq" id="WP_170126556.1">
    <property type="nucleotide sequence ID" value="NZ_LR698987.1"/>
</dbReference>
<dbReference type="KEGG" id="lri:NCTC12151_03135"/>
<protein>
    <recommendedName>
        <fullName evidence="3">Carrier domain-containing protein</fullName>
    </recommendedName>
</protein>
<name>A0A2X4UYR5_9GAMM</name>
<keyword evidence="2" id="KW-1185">Reference proteome</keyword>
<evidence type="ECO:0000313" key="2">
    <source>
        <dbReference type="Proteomes" id="UP000249005"/>
    </source>
</evidence>
<evidence type="ECO:0008006" key="3">
    <source>
        <dbReference type="Google" id="ProtNLM"/>
    </source>
</evidence>